<dbReference type="InterPro" id="IPR001680">
    <property type="entry name" value="WD40_rpt"/>
</dbReference>
<dbReference type="PROSITE" id="PS50082">
    <property type="entry name" value="WD_REPEATS_2"/>
    <property type="match status" value="1"/>
</dbReference>
<dbReference type="PANTHER" id="PTHR15574">
    <property type="entry name" value="WD REPEAT DOMAIN-CONTAINING FAMILY"/>
    <property type="match status" value="1"/>
</dbReference>
<name>A0AAE1XCL7_9LAMI</name>
<dbReference type="GO" id="GO:0005737">
    <property type="term" value="C:cytoplasm"/>
    <property type="evidence" value="ECO:0007669"/>
    <property type="project" value="TreeGrafter"/>
</dbReference>
<sequence>MYAVGRSSGCFCLHPRSSLLASCCSNSLLSTVQPTVLSFSPLLAEIQAIIDMEGVFKNSDNGLLEFFKREMGFSSPRIFSRRMSASETLIKQIDLYGKLTGHHGCVNTVEFNSTGELLVSGSDDRQIMLWDWAARKLKFSYPSGHLDNIFQARIMPFTDDRKIVTSSADCQVRLSQVLENGSVETKRLSKHQGRVHRLAVEPGSPYVFYSCGEDGFVQHYDLRSNCATKLFYCSTIEKTIGGADVYARVYDIRNYEVNTSTKAGSPVDTFCARHLIGTHDAHITALAYSRMSELLISYNDELIYLFQKNMGLGPHPASSSSEDLHKLVDAQVYSGHRNSQTVKGVNFFGPNDDYILSGSDCGHIFIWKKKDGELVRLMVGDRHIVNQLEPHPTIPLLASCGIEKTIKLWAPSSNVVAPLPDNVQEIMEANRQGREDHSRVTLTPDVIMHVLRLHRRQARVYIERRYNREDVESDNDGDEGESYVLDFLTATLPRRVETPESVTLARLIV</sequence>
<dbReference type="Proteomes" id="UP001289374">
    <property type="component" value="Unassembled WGS sequence"/>
</dbReference>
<comment type="caution">
    <text evidence="4">The sequence shown here is derived from an EMBL/GenBank/DDBJ whole genome shotgun (WGS) entry which is preliminary data.</text>
</comment>
<dbReference type="InterPro" id="IPR015943">
    <property type="entry name" value="WD40/YVTN_repeat-like_dom_sf"/>
</dbReference>
<dbReference type="InterPro" id="IPR036322">
    <property type="entry name" value="WD40_repeat_dom_sf"/>
</dbReference>
<reference evidence="4" key="1">
    <citation type="submission" date="2020-06" db="EMBL/GenBank/DDBJ databases">
        <authorList>
            <person name="Li T."/>
            <person name="Hu X."/>
            <person name="Zhang T."/>
            <person name="Song X."/>
            <person name="Zhang H."/>
            <person name="Dai N."/>
            <person name="Sheng W."/>
            <person name="Hou X."/>
            <person name="Wei L."/>
        </authorList>
    </citation>
    <scope>NUCLEOTIDE SEQUENCE</scope>
    <source>
        <strain evidence="4">K16</strain>
        <tissue evidence="4">Leaf</tissue>
    </source>
</reference>
<evidence type="ECO:0000256" key="2">
    <source>
        <dbReference type="ARBA" id="ARBA00022737"/>
    </source>
</evidence>
<keyword evidence="5" id="KW-1185">Reference proteome</keyword>
<dbReference type="SMART" id="SM00320">
    <property type="entry name" value="WD40"/>
    <property type="match status" value="6"/>
</dbReference>
<dbReference type="AlphaFoldDB" id="A0AAE1XCL7"/>
<dbReference type="PANTHER" id="PTHR15574:SF65">
    <property type="entry name" value="TRANSDUCIN_WD40 REPEAT-LIKE SUPERFAMILY PROTEIN"/>
    <property type="match status" value="1"/>
</dbReference>
<evidence type="ECO:0000313" key="5">
    <source>
        <dbReference type="Proteomes" id="UP001289374"/>
    </source>
</evidence>
<evidence type="ECO:0000313" key="4">
    <source>
        <dbReference type="EMBL" id="KAK4408899.1"/>
    </source>
</evidence>
<dbReference type="GO" id="GO:0080008">
    <property type="term" value="C:Cul4-RING E3 ubiquitin ligase complex"/>
    <property type="evidence" value="ECO:0007669"/>
    <property type="project" value="TreeGrafter"/>
</dbReference>
<protein>
    <submittedName>
        <fullName evidence="4">DDB1- and CUL4-associated factor 8</fullName>
    </submittedName>
</protein>
<gene>
    <name evidence="4" type="ORF">Sango_0470900</name>
</gene>
<keyword evidence="2" id="KW-0677">Repeat</keyword>
<dbReference type="Gene3D" id="2.130.10.10">
    <property type="entry name" value="YVTN repeat-like/Quinoprotein amine dehydrogenase"/>
    <property type="match status" value="1"/>
</dbReference>
<dbReference type="EMBL" id="JACGWL010000002">
    <property type="protein sequence ID" value="KAK4408899.1"/>
    <property type="molecule type" value="Genomic_DNA"/>
</dbReference>
<proteinExistence type="predicted"/>
<dbReference type="PROSITE" id="PS50294">
    <property type="entry name" value="WD_REPEATS_REGION"/>
    <property type="match status" value="1"/>
</dbReference>
<reference evidence="4" key="2">
    <citation type="journal article" date="2024" name="Plant">
        <title>Genomic evolution and insights into agronomic trait innovations of Sesamum species.</title>
        <authorList>
            <person name="Miao H."/>
            <person name="Wang L."/>
            <person name="Qu L."/>
            <person name="Liu H."/>
            <person name="Sun Y."/>
            <person name="Le M."/>
            <person name="Wang Q."/>
            <person name="Wei S."/>
            <person name="Zheng Y."/>
            <person name="Lin W."/>
            <person name="Duan Y."/>
            <person name="Cao H."/>
            <person name="Xiong S."/>
            <person name="Wang X."/>
            <person name="Wei L."/>
            <person name="Li C."/>
            <person name="Ma Q."/>
            <person name="Ju M."/>
            <person name="Zhao R."/>
            <person name="Li G."/>
            <person name="Mu C."/>
            <person name="Tian Q."/>
            <person name="Mei H."/>
            <person name="Zhang T."/>
            <person name="Gao T."/>
            <person name="Zhang H."/>
        </authorList>
    </citation>
    <scope>NUCLEOTIDE SEQUENCE</scope>
    <source>
        <strain evidence="4">K16</strain>
    </source>
</reference>
<evidence type="ECO:0000256" key="1">
    <source>
        <dbReference type="ARBA" id="ARBA00022574"/>
    </source>
</evidence>
<feature type="repeat" description="WD" evidence="3">
    <location>
        <begin position="99"/>
        <end position="131"/>
    </location>
</feature>
<organism evidence="4 5">
    <name type="scientific">Sesamum angolense</name>
    <dbReference type="NCBI Taxonomy" id="2727404"/>
    <lineage>
        <taxon>Eukaryota</taxon>
        <taxon>Viridiplantae</taxon>
        <taxon>Streptophyta</taxon>
        <taxon>Embryophyta</taxon>
        <taxon>Tracheophyta</taxon>
        <taxon>Spermatophyta</taxon>
        <taxon>Magnoliopsida</taxon>
        <taxon>eudicotyledons</taxon>
        <taxon>Gunneridae</taxon>
        <taxon>Pentapetalae</taxon>
        <taxon>asterids</taxon>
        <taxon>lamiids</taxon>
        <taxon>Lamiales</taxon>
        <taxon>Pedaliaceae</taxon>
        <taxon>Sesamum</taxon>
    </lineage>
</organism>
<dbReference type="Pfam" id="PF00400">
    <property type="entry name" value="WD40"/>
    <property type="match status" value="3"/>
</dbReference>
<keyword evidence="1 3" id="KW-0853">WD repeat</keyword>
<evidence type="ECO:0000256" key="3">
    <source>
        <dbReference type="PROSITE-ProRule" id="PRU00221"/>
    </source>
</evidence>
<dbReference type="InterPro" id="IPR045151">
    <property type="entry name" value="DCAF8"/>
</dbReference>
<dbReference type="SUPFAM" id="SSF50978">
    <property type="entry name" value="WD40 repeat-like"/>
    <property type="match status" value="1"/>
</dbReference>
<accession>A0AAE1XCL7</accession>